<dbReference type="RefSeq" id="WP_132010853.1">
    <property type="nucleotide sequence ID" value="NZ_JBHUNN010000002.1"/>
</dbReference>
<feature type="region of interest" description="Disordered" evidence="1">
    <location>
        <begin position="87"/>
        <end position="111"/>
    </location>
</feature>
<evidence type="ECO:0000256" key="1">
    <source>
        <dbReference type="SAM" id="MobiDB-lite"/>
    </source>
</evidence>
<name>A0A4R2GHE5_9HYPH</name>
<sequence>MIKVVNHTMLALDFHANCICVVCEECGHRGVVHKLMLQGHRRTTNGSCTPLRNYTFRCSNCNKANVSLYLAPGDGWRRWVEHGFLRPGEQPREQAKGKLPDWPHLRYKEPE</sequence>
<gene>
    <name evidence="2" type="ORF">EV666_1315</name>
</gene>
<accession>A0A4R2GHE5</accession>
<keyword evidence="3" id="KW-1185">Reference proteome</keyword>
<evidence type="ECO:0000313" key="3">
    <source>
        <dbReference type="Proteomes" id="UP000294881"/>
    </source>
</evidence>
<reference evidence="2 3" key="1">
    <citation type="submission" date="2019-03" db="EMBL/GenBank/DDBJ databases">
        <title>Genomic Encyclopedia of Type Strains, Phase IV (KMG-IV): sequencing the most valuable type-strain genomes for metagenomic binning, comparative biology and taxonomic classification.</title>
        <authorList>
            <person name="Goeker M."/>
        </authorList>
    </citation>
    <scope>NUCLEOTIDE SEQUENCE [LARGE SCALE GENOMIC DNA]</scope>
    <source>
        <strain evidence="2 3">DSM 22958</strain>
    </source>
</reference>
<evidence type="ECO:0000313" key="2">
    <source>
        <dbReference type="EMBL" id="TCO07548.1"/>
    </source>
</evidence>
<organism evidence="2 3">
    <name type="scientific">Camelimonas lactis</name>
    <dbReference type="NCBI Taxonomy" id="659006"/>
    <lineage>
        <taxon>Bacteria</taxon>
        <taxon>Pseudomonadati</taxon>
        <taxon>Pseudomonadota</taxon>
        <taxon>Alphaproteobacteria</taxon>
        <taxon>Hyphomicrobiales</taxon>
        <taxon>Chelatococcaceae</taxon>
        <taxon>Camelimonas</taxon>
    </lineage>
</organism>
<proteinExistence type="predicted"/>
<dbReference type="Proteomes" id="UP000294881">
    <property type="component" value="Unassembled WGS sequence"/>
</dbReference>
<protein>
    <submittedName>
        <fullName evidence="2">Uncharacterized protein</fullName>
    </submittedName>
</protein>
<dbReference type="AlphaFoldDB" id="A0A4R2GHE5"/>
<dbReference type="EMBL" id="SLWL01000031">
    <property type="protein sequence ID" value="TCO07548.1"/>
    <property type="molecule type" value="Genomic_DNA"/>
</dbReference>
<comment type="caution">
    <text evidence="2">The sequence shown here is derived from an EMBL/GenBank/DDBJ whole genome shotgun (WGS) entry which is preliminary data.</text>
</comment>